<dbReference type="EMBL" id="JAPWTJ010000003">
    <property type="protein sequence ID" value="KAJ8986085.1"/>
    <property type="molecule type" value="Genomic_DNA"/>
</dbReference>
<evidence type="ECO:0000313" key="2">
    <source>
        <dbReference type="Proteomes" id="UP001162164"/>
    </source>
</evidence>
<dbReference type="Proteomes" id="UP001162164">
    <property type="component" value="Unassembled WGS sequence"/>
</dbReference>
<name>A0ABQ9K6P2_9CUCU</name>
<protein>
    <submittedName>
        <fullName evidence="1">Uncharacterized protein</fullName>
    </submittedName>
</protein>
<reference evidence="1" key="1">
    <citation type="journal article" date="2023" name="Insect Mol. Biol.">
        <title>Genome sequencing provides insights into the evolution of gene families encoding plant cell wall-degrading enzymes in longhorned beetles.</title>
        <authorList>
            <person name="Shin N.R."/>
            <person name="Okamura Y."/>
            <person name="Kirsch R."/>
            <person name="Pauchet Y."/>
        </authorList>
    </citation>
    <scope>NUCLEOTIDE SEQUENCE</scope>
    <source>
        <strain evidence="1">MMC_N1</strain>
    </source>
</reference>
<sequence length="99" mass="11398">MTTLPAPRYRQIELSHQNCSRTVAMSKWKIYNFDTGEFTINYANSGGQHRFDRVATTTFLIANSLTFPGFPYQPPDSNRSIRHEIEDGEIQINDPDFVL</sequence>
<accession>A0ABQ9K6P2</accession>
<keyword evidence="2" id="KW-1185">Reference proteome</keyword>
<evidence type="ECO:0000313" key="1">
    <source>
        <dbReference type="EMBL" id="KAJ8986085.1"/>
    </source>
</evidence>
<organism evidence="1 2">
    <name type="scientific">Molorchus minor</name>
    <dbReference type="NCBI Taxonomy" id="1323400"/>
    <lineage>
        <taxon>Eukaryota</taxon>
        <taxon>Metazoa</taxon>
        <taxon>Ecdysozoa</taxon>
        <taxon>Arthropoda</taxon>
        <taxon>Hexapoda</taxon>
        <taxon>Insecta</taxon>
        <taxon>Pterygota</taxon>
        <taxon>Neoptera</taxon>
        <taxon>Endopterygota</taxon>
        <taxon>Coleoptera</taxon>
        <taxon>Polyphaga</taxon>
        <taxon>Cucujiformia</taxon>
        <taxon>Chrysomeloidea</taxon>
        <taxon>Cerambycidae</taxon>
        <taxon>Lamiinae</taxon>
        <taxon>Monochamini</taxon>
        <taxon>Molorchus</taxon>
    </lineage>
</organism>
<proteinExistence type="predicted"/>
<comment type="caution">
    <text evidence="1">The sequence shown here is derived from an EMBL/GenBank/DDBJ whole genome shotgun (WGS) entry which is preliminary data.</text>
</comment>
<gene>
    <name evidence="1" type="ORF">NQ317_003380</name>
</gene>